<protein>
    <submittedName>
        <fullName evidence="1">Uncharacterized protein</fullName>
    </submittedName>
</protein>
<gene>
    <name evidence="1" type="ORF">MBFIL_12230</name>
</gene>
<dbReference type="EMBL" id="LWMT01000234">
    <property type="protein sequence ID" value="KZX12136.1"/>
    <property type="molecule type" value="Genomic_DNA"/>
</dbReference>
<sequence length="42" mass="5179">MSTNQKENQAVLIVFIFHIWGHMVYTKYYKVYIIDSSIYMFR</sequence>
<dbReference type="PATRIC" id="fig|55758.3.peg.1400"/>
<name>A0A166AK18_9EURY</name>
<evidence type="ECO:0000313" key="2">
    <source>
        <dbReference type="Proteomes" id="UP000077066"/>
    </source>
</evidence>
<reference evidence="1 2" key="1">
    <citation type="submission" date="2016-04" db="EMBL/GenBank/DDBJ databases">
        <title>Genome sequence of Methanobrevibacter filiformis DSM 11501.</title>
        <authorList>
            <person name="Poehlein A."/>
            <person name="Seedorf H."/>
            <person name="Daniel R."/>
        </authorList>
    </citation>
    <scope>NUCLEOTIDE SEQUENCE [LARGE SCALE GENOMIC DNA]</scope>
    <source>
        <strain evidence="1 2">DSM 11501</strain>
    </source>
</reference>
<dbReference type="Proteomes" id="UP000077066">
    <property type="component" value="Unassembled WGS sequence"/>
</dbReference>
<dbReference type="AlphaFoldDB" id="A0A166AK18"/>
<keyword evidence="2" id="KW-1185">Reference proteome</keyword>
<proteinExistence type="predicted"/>
<accession>A0A166AK18</accession>
<organism evidence="1 2">
    <name type="scientific">Methanobrevibacter filiformis</name>
    <dbReference type="NCBI Taxonomy" id="55758"/>
    <lineage>
        <taxon>Archaea</taxon>
        <taxon>Methanobacteriati</taxon>
        <taxon>Methanobacteriota</taxon>
        <taxon>Methanomada group</taxon>
        <taxon>Methanobacteria</taxon>
        <taxon>Methanobacteriales</taxon>
        <taxon>Methanobacteriaceae</taxon>
        <taxon>Methanobrevibacter</taxon>
    </lineage>
</organism>
<evidence type="ECO:0000313" key="1">
    <source>
        <dbReference type="EMBL" id="KZX12136.1"/>
    </source>
</evidence>
<comment type="caution">
    <text evidence="1">The sequence shown here is derived from an EMBL/GenBank/DDBJ whole genome shotgun (WGS) entry which is preliminary data.</text>
</comment>